<feature type="compositionally biased region" description="Basic and acidic residues" evidence="8">
    <location>
        <begin position="39"/>
        <end position="49"/>
    </location>
</feature>
<feature type="region of interest" description="Disordered" evidence="8">
    <location>
        <begin position="1"/>
        <end position="151"/>
    </location>
</feature>
<dbReference type="GO" id="GO:0071013">
    <property type="term" value="C:catalytic step 2 spliceosome"/>
    <property type="evidence" value="ECO:0007669"/>
    <property type="project" value="TreeGrafter"/>
</dbReference>
<comment type="similarity">
    <text evidence="2">Belongs to the pinin family.</text>
</comment>
<dbReference type="InterPro" id="IPR006786">
    <property type="entry name" value="Pinin_SDK_MemA"/>
</dbReference>
<evidence type="ECO:0000256" key="7">
    <source>
        <dbReference type="ARBA" id="ARBA00023242"/>
    </source>
</evidence>
<name>A0A6G1L5L4_9PEZI</name>
<evidence type="ECO:0000259" key="9">
    <source>
        <dbReference type="Pfam" id="PF04696"/>
    </source>
</evidence>
<organism evidence="10 11">
    <name type="scientific">Teratosphaeria nubilosa</name>
    <dbReference type="NCBI Taxonomy" id="161662"/>
    <lineage>
        <taxon>Eukaryota</taxon>
        <taxon>Fungi</taxon>
        <taxon>Dikarya</taxon>
        <taxon>Ascomycota</taxon>
        <taxon>Pezizomycotina</taxon>
        <taxon>Dothideomycetes</taxon>
        <taxon>Dothideomycetidae</taxon>
        <taxon>Mycosphaerellales</taxon>
        <taxon>Teratosphaeriaceae</taxon>
        <taxon>Teratosphaeria</taxon>
    </lineage>
</organism>
<sequence length="328" mass="37394">MATEAAERPPSPNGLKRRQSGGYEQENKRRCVSPGKSNPEIKKEGDLAARESSNAGSSAASDQKGTEPKHARRKSNVADEKKRSKRLFGALLGNLNQPSDRESKRRREIEDRRKAELQRQDNERLENKKRRLDRLAEQRRDAQRKFDEQNMRMRHTQLLDAANFLQTTTEPKLFYRPWDLRTDEDDRLDEQIREAEGQIERELCEFEGRPFRSKAVENPQQHDRRKDVKPLEEGSQQTAAPPEDQAQSNADPEEPQPALEAPAESGDTDKPKDVHEAPESSDYANTASTEHGEPAAEEEQAVRVDKHKDGDHNERSEFVVEDANGTVS</sequence>
<dbReference type="Pfam" id="PF04696">
    <property type="entry name" value="Pinin_SDK_memA"/>
    <property type="match status" value="1"/>
</dbReference>
<evidence type="ECO:0000256" key="1">
    <source>
        <dbReference type="ARBA" id="ARBA00004123"/>
    </source>
</evidence>
<keyword evidence="11" id="KW-1185">Reference proteome</keyword>
<feature type="compositionally biased region" description="Basic and acidic residues" evidence="8">
    <location>
        <begin position="220"/>
        <end position="232"/>
    </location>
</feature>
<dbReference type="OrthoDB" id="330772at2759"/>
<feature type="domain" description="Pinin/SDK/MemA protein" evidence="9">
    <location>
        <begin position="79"/>
        <end position="192"/>
    </location>
</feature>
<accession>A0A6G1L5L4</accession>
<feature type="compositionally biased region" description="Polar residues" evidence="8">
    <location>
        <begin position="51"/>
        <end position="63"/>
    </location>
</feature>
<dbReference type="GO" id="GO:0008380">
    <property type="term" value="P:RNA splicing"/>
    <property type="evidence" value="ECO:0007669"/>
    <property type="project" value="UniProtKB-KW"/>
</dbReference>
<dbReference type="Proteomes" id="UP000799436">
    <property type="component" value="Unassembled WGS sequence"/>
</dbReference>
<reference evidence="10" key="1">
    <citation type="journal article" date="2020" name="Stud. Mycol.">
        <title>101 Dothideomycetes genomes: a test case for predicting lifestyles and emergence of pathogens.</title>
        <authorList>
            <person name="Haridas S."/>
            <person name="Albert R."/>
            <person name="Binder M."/>
            <person name="Bloem J."/>
            <person name="Labutti K."/>
            <person name="Salamov A."/>
            <person name="Andreopoulos B."/>
            <person name="Baker S."/>
            <person name="Barry K."/>
            <person name="Bills G."/>
            <person name="Bluhm B."/>
            <person name="Cannon C."/>
            <person name="Castanera R."/>
            <person name="Culley D."/>
            <person name="Daum C."/>
            <person name="Ezra D."/>
            <person name="Gonzalez J."/>
            <person name="Henrissat B."/>
            <person name="Kuo A."/>
            <person name="Liang C."/>
            <person name="Lipzen A."/>
            <person name="Lutzoni F."/>
            <person name="Magnuson J."/>
            <person name="Mondo S."/>
            <person name="Nolan M."/>
            <person name="Ohm R."/>
            <person name="Pangilinan J."/>
            <person name="Park H.-J."/>
            <person name="Ramirez L."/>
            <person name="Alfaro M."/>
            <person name="Sun H."/>
            <person name="Tritt A."/>
            <person name="Yoshinaga Y."/>
            <person name="Zwiers L.-H."/>
            <person name="Turgeon B."/>
            <person name="Goodwin S."/>
            <person name="Spatafora J."/>
            <person name="Crous P."/>
            <person name="Grigoriev I."/>
        </authorList>
    </citation>
    <scope>NUCLEOTIDE SEQUENCE</scope>
    <source>
        <strain evidence="10">CBS 116005</strain>
    </source>
</reference>
<proteinExistence type="inferred from homology"/>
<evidence type="ECO:0000256" key="3">
    <source>
        <dbReference type="ARBA" id="ARBA00022664"/>
    </source>
</evidence>
<keyword evidence="4" id="KW-0805">Transcription regulation</keyword>
<feature type="region of interest" description="Disordered" evidence="8">
    <location>
        <begin position="209"/>
        <end position="328"/>
    </location>
</feature>
<gene>
    <name evidence="10" type="ORF">EJ03DRAFT_328509</name>
</gene>
<evidence type="ECO:0000313" key="11">
    <source>
        <dbReference type="Proteomes" id="UP000799436"/>
    </source>
</evidence>
<evidence type="ECO:0000256" key="8">
    <source>
        <dbReference type="SAM" id="MobiDB-lite"/>
    </source>
</evidence>
<feature type="compositionally biased region" description="Basic and acidic residues" evidence="8">
    <location>
        <begin position="133"/>
        <end position="151"/>
    </location>
</feature>
<dbReference type="PANTHER" id="PTHR12707:SF0">
    <property type="entry name" value="PININ"/>
    <property type="match status" value="1"/>
</dbReference>
<keyword evidence="3" id="KW-0507">mRNA processing</keyword>
<dbReference type="EMBL" id="ML995847">
    <property type="protein sequence ID" value="KAF2768135.1"/>
    <property type="molecule type" value="Genomic_DNA"/>
</dbReference>
<evidence type="ECO:0000256" key="4">
    <source>
        <dbReference type="ARBA" id="ARBA00023015"/>
    </source>
</evidence>
<evidence type="ECO:0000256" key="6">
    <source>
        <dbReference type="ARBA" id="ARBA00023187"/>
    </source>
</evidence>
<keyword evidence="5" id="KW-0804">Transcription</keyword>
<protein>
    <recommendedName>
        <fullName evidence="9">Pinin/SDK/MemA protein domain-containing protein</fullName>
    </recommendedName>
</protein>
<dbReference type="AlphaFoldDB" id="A0A6G1L5L4"/>
<evidence type="ECO:0000256" key="5">
    <source>
        <dbReference type="ARBA" id="ARBA00023163"/>
    </source>
</evidence>
<evidence type="ECO:0000256" key="2">
    <source>
        <dbReference type="ARBA" id="ARBA00010386"/>
    </source>
</evidence>
<keyword evidence="7" id="KW-0539">Nucleus</keyword>
<dbReference type="GO" id="GO:0006397">
    <property type="term" value="P:mRNA processing"/>
    <property type="evidence" value="ECO:0007669"/>
    <property type="project" value="UniProtKB-KW"/>
</dbReference>
<keyword evidence="6" id="KW-0508">mRNA splicing</keyword>
<dbReference type="InterPro" id="IPR039853">
    <property type="entry name" value="Pinin"/>
</dbReference>
<comment type="subcellular location">
    <subcellularLocation>
        <location evidence="1">Nucleus</location>
    </subcellularLocation>
</comment>
<feature type="compositionally biased region" description="Polar residues" evidence="8">
    <location>
        <begin position="234"/>
        <end position="249"/>
    </location>
</feature>
<dbReference type="PANTHER" id="PTHR12707">
    <property type="entry name" value="PINN"/>
    <property type="match status" value="1"/>
</dbReference>
<feature type="compositionally biased region" description="Basic and acidic residues" evidence="8">
    <location>
        <begin position="99"/>
        <end position="126"/>
    </location>
</feature>
<feature type="compositionally biased region" description="Basic and acidic residues" evidence="8">
    <location>
        <begin position="290"/>
        <end position="318"/>
    </location>
</feature>
<feature type="compositionally biased region" description="Basic and acidic residues" evidence="8">
    <location>
        <begin position="267"/>
        <end position="278"/>
    </location>
</feature>
<evidence type="ECO:0000313" key="10">
    <source>
        <dbReference type="EMBL" id="KAF2768135.1"/>
    </source>
</evidence>